<protein>
    <submittedName>
        <fullName evidence="3">Uncharacterized protein</fullName>
    </submittedName>
</protein>
<evidence type="ECO:0000256" key="2">
    <source>
        <dbReference type="SAM" id="Phobius"/>
    </source>
</evidence>
<feature type="region of interest" description="Disordered" evidence="1">
    <location>
        <begin position="1"/>
        <end position="36"/>
    </location>
</feature>
<keyword evidence="2" id="KW-0812">Transmembrane</keyword>
<dbReference type="Proteomes" id="UP001232148">
    <property type="component" value="Unassembled WGS sequence"/>
</dbReference>
<organism evidence="3 4">
    <name type="scientific">Colletotrichum zoysiae</name>
    <dbReference type="NCBI Taxonomy" id="1216348"/>
    <lineage>
        <taxon>Eukaryota</taxon>
        <taxon>Fungi</taxon>
        <taxon>Dikarya</taxon>
        <taxon>Ascomycota</taxon>
        <taxon>Pezizomycotina</taxon>
        <taxon>Sordariomycetes</taxon>
        <taxon>Hypocreomycetidae</taxon>
        <taxon>Glomerellales</taxon>
        <taxon>Glomerellaceae</taxon>
        <taxon>Colletotrichum</taxon>
        <taxon>Colletotrichum graminicola species complex</taxon>
    </lineage>
</organism>
<accession>A0AAD9LZC6</accession>
<feature type="transmembrane region" description="Helical" evidence="2">
    <location>
        <begin position="146"/>
        <end position="166"/>
    </location>
</feature>
<keyword evidence="2" id="KW-1133">Transmembrane helix</keyword>
<sequence>MRPGQMKMLRKSTGARCYQKRQDETTTRTKRAQQKEEGVIISRAHVVWFVLTRGTQESRVDNESELGGQGRREVAHQQSHIHKHKHKHTHTYFYNPRERTRISGNSGSERLAWRRQTRRLHKPRHPSGDEGDSAFAEQIGQQASGLGYLSLCLCLCLFLCLCLYLSRFVLFSCPSQWTPGFPSM</sequence>
<keyword evidence="4" id="KW-1185">Reference proteome</keyword>
<gene>
    <name evidence="3" type="ORF">LX32DRAFT_407606</name>
</gene>
<keyword evidence="2" id="KW-0472">Membrane</keyword>
<evidence type="ECO:0000313" key="4">
    <source>
        <dbReference type="Proteomes" id="UP001232148"/>
    </source>
</evidence>
<reference evidence="3" key="1">
    <citation type="submission" date="2021-06" db="EMBL/GenBank/DDBJ databases">
        <title>Comparative genomics, transcriptomics and evolutionary studies reveal genomic signatures of adaptation to plant cell wall in hemibiotrophic fungi.</title>
        <authorList>
            <consortium name="DOE Joint Genome Institute"/>
            <person name="Baroncelli R."/>
            <person name="Diaz J.F."/>
            <person name="Benocci T."/>
            <person name="Peng M."/>
            <person name="Battaglia E."/>
            <person name="Haridas S."/>
            <person name="Andreopoulos W."/>
            <person name="Labutti K."/>
            <person name="Pangilinan J."/>
            <person name="Floch G.L."/>
            <person name="Makela M.R."/>
            <person name="Henrissat B."/>
            <person name="Grigoriev I.V."/>
            <person name="Crouch J.A."/>
            <person name="De Vries R.P."/>
            <person name="Sukno S.A."/>
            <person name="Thon M.R."/>
        </authorList>
    </citation>
    <scope>NUCLEOTIDE SEQUENCE</scope>
    <source>
        <strain evidence="3">MAFF235873</strain>
    </source>
</reference>
<name>A0AAD9LZC6_9PEZI</name>
<feature type="compositionally biased region" description="Basic and acidic residues" evidence="1">
    <location>
        <begin position="20"/>
        <end position="36"/>
    </location>
</feature>
<comment type="caution">
    <text evidence="3">The sequence shown here is derived from an EMBL/GenBank/DDBJ whole genome shotgun (WGS) entry which is preliminary data.</text>
</comment>
<evidence type="ECO:0000256" key="1">
    <source>
        <dbReference type="SAM" id="MobiDB-lite"/>
    </source>
</evidence>
<evidence type="ECO:0000313" key="3">
    <source>
        <dbReference type="EMBL" id="KAK2028181.1"/>
    </source>
</evidence>
<dbReference type="EMBL" id="MU842882">
    <property type="protein sequence ID" value="KAK2028181.1"/>
    <property type="molecule type" value="Genomic_DNA"/>
</dbReference>
<proteinExistence type="predicted"/>
<dbReference type="AlphaFoldDB" id="A0AAD9LZC6"/>